<dbReference type="InterPro" id="IPR051786">
    <property type="entry name" value="ASN_synthetase/amidase"/>
</dbReference>
<dbReference type="InterPro" id="IPR033738">
    <property type="entry name" value="AsnB_N"/>
</dbReference>
<comment type="catalytic activity">
    <reaction evidence="8">
        <text>L-aspartate + L-glutamine + ATP + H2O = L-asparagine + L-glutamate + AMP + diphosphate + H(+)</text>
        <dbReference type="Rhea" id="RHEA:12228"/>
        <dbReference type="ChEBI" id="CHEBI:15377"/>
        <dbReference type="ChEBI" id="CHEBI:15378"/>
        <dbReference type="ChEBI" id="CHEBI:29985"/>
        <dbReference type="ChEBI" id="CHEBI:29991"/>
        <dbReference type="ChEBI" id="CHEBI:30616"/>
        <dbReference type="ChEBI" id="CHEBI:33019"/>
        <dbReference type="ChEBI" id="CHEBI:58048"/>
        <dbReference type="ChEBI" id="CHEBI:58359"/>
        <dbReference type="ChEBI" id="CHEBI:456215"/>
        <dbReference type="EC" id="6.3.5.4"/>
    </reaction>
</comment>
<dbReference type="EMBL" id="JBITYT010000011">
    <property type="protein sequence ID" value="MFI9122382.1"/>
    <property type="molecule type" value="Genomic_DNA"/>
</dbReference>
<evidence type="ECO:0000259" key="9">
    <source>
        <dbReference type="PROSITE" id="PS51278"/>
    </source>
</evidence>
<dbReference type="RefSeq" id="WP_399618206.1">
    <property type="nucleotide sequence ID" value="NZ_JBITYT010000011.1"/>
</dbReference>
<sequence length="614" mass="68501">MCGITGWTSYDRVPGTPPVEAVAAMTRTMACRGPDDAGLWSAPHAVLGHRRLAVIDPDAGQQPMTVEENGRTLLALTYSGEVYNHRQLRTKLRGRGHHFRTRSDTEVVLHAYLEWGPSFATRLDGMYALALWDARTRELLLVRDRLGIKPLYYCRGGGGLLFASEPKGLLAHPDVEAVVDQDGLRELLGLTKTPGHAVYAGMHEVRPGHLIRVRDSGVREERYWALEAVEHTDDLPTTVARVRSLLSDAVERQTVADVPWGTLLSGGLDSSVVTALAVRSSTAGPLRSFHVTFEGHDRDFRPDRERADADVPFARLMADHCGTEHQEIALPAGALSADAHLDAVVRARDLPMGLGDGDASLYLLFRAIRRQATVVLSGEGSDELFGGYWWFHDPQVVAAEWFPWLAALRVATPPGVPPREALLDPGLLKQLDLDTYRRDRYSDAVREAPRLAGEDPQERRMREMVHLHLTRSVPFLLDRKDRLSMAVGLEVRVPFCDHRLVEYVFNVPWSMKTSDGREKSLLRSAVRHLLPNTVADRVKSPYPLVQDPAYAEENRRKLTALLDRTDPAPRALIDPAAARLVLESYGNPEATRRAVELALSLHSWLRQYPVRLDL</sequence>
<comment type="pathway">
    <text evidence="1">Amino-acid biosynthesis; L-asparagine biosynthesis; L-asparagine from L-aspartate (L-Gln route): step 1/1.</text>
</comment>
<dbReference type="InterPro" id="IPR017932">
    <property type="entry name" value="GATase_2_dom"/>
</dbReference>
<organism evidence="10 11">
    <name type="scientific">Streptomyces bikiniensis</name>
    <dbReference type="NCBI Taxonomy" id="1896"/>
    <lineage>
        <taxon>Bacteria</taxon>
        <taxon>Bacillati</taxon>
        <taxon>Actinomycetota</taxon>
        <taxon>Actinomycetes</taxon>
        <taxon>Kitasatosporales</taxon>
        <taxon>Streptomycetaceae</taxon>
        <taxon>Streptomyces</taxon>
    </lineage>
</organism>
<dbReference type="InterPro" id="IPR006426">
    <property type="entry name" value="Asn_synth_AEB"/>
</dbReference>
<dbReference type="Gene3D" id="3.40.50.620">
    <property type="entry name" value="HUPs"/>
    <property type="match status" value="1"/>
</dbReference>
<dbReference type="GO" id="GO:0004066">
    <property type="term" value="F:asparagine synthase (glutamine-hydrolyzing) activity"/>
    <property type="evidence" value="ECO:0007669"/>
    <property type="project" value="UniProtKB-EC"/>
</dbReference>
<evidence type="ECO:0000313" key="10">
    <source>
        <dbReference type="EMBL" id="MFI9122382.1"/>
    </source>
</evidence>
<evidence type="ECO:0000313" key="11">
    <source>
        <dbReference type="Proteomes" id="UP001614391"/>
    </source>
</evidence>
<dbReference type="Pfam" id="PF00733">
    <property type="entry name" value="Asn_synthase"/>
    <property type="match status" value="1"/>
</dbReference>
<dbReference type="SUPFAM" id="SSF56235">
    <property type="entry name" value="N-terminal nucleophile aminohydrolases (Ntn hydrolases)"/>
    <property type="match status" value="1"/>
</dbReference>
<dbReference type="CDD" id="cd00712">
    <property type="entry name" value="AsnB"/>
    <property type="match status" value="1"/>
</dbReference>
<dbReference type="PROSITE" id="PS51278">
    <property type="entry name" value="GATASE_TYPE_2"/>
    <property type="match status" value="1"/>
</dbReference>
<keyword evidence="6" id="KW-0028">Amino-acid biosynthesis</keyword>
<keyword evidence="10" id="KW-0436">Ligase</keyword>
<dbReference type="InterPro" id="IPR014729">
    <property type="entry name" value="Rossmann-like_a/b/a_fold"/>
</dbReference>
<evidence type="ECO:0000256" key="3">
    <source>
        <dbReference type="ARBA" id="ARBA00012737"/>
    </source>
</evidence>
<protein>
    <recommendedName>
        <fullName evidence="3">asparagine synthase (glutamine-hydrolyzing)</fullName>
        <ecNumber evidence="3">6.3.5.4</ecNumber>
    </recommendedName>
</protein>
<evidence type="ECO:0000256" key="4">
    <source>
        <dbReference type="ARBA" id="ARBA00022741"/>
    </source>
</evidence>
<reference evidence="10 11" key="1">
    <citation type="submission" date="2024-10" db="EMBL/GenBank/DDBJ databases">
        <title>The Natural Products Discovery Center: Release of the First 8490 Sequenced Strains for Exploring Actinobacteria Biosynthetic Diversity.</title>
        <authorList>
            <person name="Kalkreuter E."/>
            <person name="Kautsar S.A."/>
            <person name="Yang D."/>
            <person name="Bader C.D."/>
            <person name="Teijaro C.N."/>
            <person name="Fluegel L."/>
            <person name="Davis C.M."/>
            <person name="Simpson J.R."/>
            <person name="Lauterbach L."/>
            <person name="Steele A.D."/>
            <person name="Gui C."/>
            <person name="Meng S."/>
            <person name="Li G."/>
            <person name="Viehrig K."/>
            <person name="Ye F."/>
            <person name="Su P."/>
            <person name="Kiefer A.F."/>
            <person name="Nichols A."/>
            <person name="Cepeda A.J."/>
            <person name="Yan W."/>
            <person name="Fan B."/>
            <person name="Jiang Y."/>
            <person name="Adhikari A."/>
            <person name="Zheng C.-J."/>
            <person name="Schuster L."/>
            <person name="Cowan T.M."/>
            <person name="Smanski M.J."/>
            <person name="Chevrette M.G."/>
            <person name="De Carvalho L.P.S."/>
            <person name="Shen B."/>
        </authorList>
    </citation>
    <scope>NUCLEOTIDE SEQUENCE [LARGE SCALE GENOMIC DNA]</scope>
    <source>
        <strain evidence="10 11">NPDC053346</strain>
    </source>
</reference>
<keyword evidence="5" id="KW-0067">ATP-binding</keyword>
<dbReference type="CDD" id="cd01991">
    <property type="entry name" value="Asn_synthase_B_C"/>
    <property type="match status" value="1"/>
</dbReference>
<name>A0ABW8CXS9_STRBI</name>
<dbReference type="Pfam" id="PF13537">
    <property type="entry name" value="GATase_7"/>
    <property type="match status" value="1"/>
</dbReference>
<accession>A0ABW8CXS9</accession>
<dbReference type="PANTHER" id="PTHR43284">
    <property type="entry name" value="ASPARAGINE SYNTHETASE (GLUTAMINE-HYDROLYZING)"/>
    <property type="match status" value="1"/>
</dbReference>
<comment type="similarity">
    <text evidence="2">Belongs to the asparagine synthetase family.</text>
</comment>
<evidence type="ECO:0000256" key="6">
    <source>
        <dbReference type="ARBA" id="ARBA00022888"/>
    </source>
</evidence>
<dbReference type="PIRSF" id="PIRSF001589">
    <property type="entry name" value="Asn_synthetase_glu-h"/>
    <property type="match status" value="1"/>
</dbReference>
<dbReference type="NCBIfam" id="TIGR01536">
    <property type="entry name" value="asn_synth_AEB"/>
    <property type="match status" value="1"/>
</dbReference>
<dbReference type="SUPFAM" id="SSF52402">
    <property type="entry name" value="Adenine nucleotide alpha hydrolases-like"/>
    <property type="match status" value="1"/>
</dbReference>
<keyword evidence="7" id="KW-0315">Glutamine amidotransferase</keyword>
<keyword evidence="11" id="KW-1185">Reference proteome</keyword>
<evidence type="ECO:0000256" key="7">
    <source>
        <dbReference type="ARBA" id="ARBA00022962"/>
    </source>
</evidence>
<proteinExistence type="inferred from homology"/>
<feature type="domain" description="Glutamine amidotransferase type-2" evidence="9">
    <location>
        <begin position="2"/>
        <end position="216"/>
    </location>
</feature>
<dbReference type="EC" id="6.3.5.4" evidence="3"/>
<dbReference type="InterPro" id="IPR029055">
    <property type="entry name" value="Ntn_hydrolases_N"/>
</dbReference>
<keyword evidence="4" id="KW-0547">Nucleotide-binding</keyword>
<dbReference type="Proteomes" id="UP001614391">
    <property type="component" value="Unassembled WGS sequence"/>
</dbReference>
<keyword evidence="6" id="KW-0061">Asparagine biosynthesis</keyword>
<dbReference type="Gene3D" id="3.60.20.10">
    <property type="entry name" value="Glutamine Phosphoribosylpyrophosphate, subunit 1, domain 1"/>
    <property type="match status" value="1"/>
</dbReference>
<evidence type="ECO:0000256" key="5">
    <source>
        <dbReference type="ARBA" id="ARBA00022840"/>
    </source>
</evidence>
<dbReference type="PANTHER" id="PTHR43284:SF1">
    <property type="entry name" value="ASPARAGINE SYNTHETASE"/>
    <property type="match status" value="1"/>
</dbReference>
<evidence type="ECO:0000256" key="8">
    <source>
        <dbReference type="ARBA" id="ARBA00048741"/>
    </source>
</evidence>
<evidence type="ECO:0000256" key="1">
    <source>
        <dbReference type="ARBA" id="ARBA00005187"/>
    </source>
</evidence>
<dbReference type="InterPro" id="IPR001962">
    <property type="entry name" value="Asn_synthase"/>
</dbReference>
<gene>
    <name evidence="10" type="primary">asnB</name>
    <name evidence="10" type="ORF">ACIGW0_23825</name>
</gene>
<comment type="caution">
    <text evidence="10">The sequence shown here is derived from an EMBL/GenBank/DDBJ whole genome shotgun (WGS) entry which is preliminary data.</text>
</comment>
<evidence type="ECO:0000256" key="2">
    <source>
        <dbReference type="ARBA" id="ARBA00005752"/>
    </source>
</evidence>